<gene>
    <name evidence="2" type="ORF">MNBD_ALPHA02-1489</name>
</gene>
<organism evidence="2">
    <name type="scientific">hydrothermal vent metagenome</name>
    <dbReference type="NCBI Taxonomy" id="652676"/>
    <lineage>
        <taxon>unclassified sequences</taxon>
        <taxon>metagenomes</taxon>
        <taxon>ecological metagenomes</taxon>
    </lineage>
</organism>
<protein>
    <submittedName>
        <fullName evidence="2">Uncharacterized protein</fullName>
    </submittedName>
</protein>
<proteinExistence type="predicted"/>
<evidence type="ECO:0000313" key="2">
    <source>
        <dbReference type="EMBL" id="VAV99337.1"/>
    </source>
</evidence>
<feature type="transmembrane region" description="Helical" evidence="1">
    <location>
        <begin position="43"/>
        <end position="63"/>
    </location>
</feature>
<accession>A0A3B0S3H7</accession>
<dbReference type="AlphaFoldDB" id="A0A3B0S3H7"/>
<keyword evidence="1" id="KW-0812">Transmembrane</keyword>
<reference evidence="2" key="1">
    <citation type="submission" date="2018-06" db="EMBL/GenBank/DDBJ databases">
        <authorList>
            <person name="Zhirakovskaya E."/>
        </authorList>
    </citation>
    <scope>NUCLEOTIDE SEQUENCE</scope>
</reference>
<evidence type="ECO:0000256" key="1">
    <source>
        <dbReference type="SAM" id="Phobius"/>
    </source>
</evidence>
<sequence length="82" mass="9219">MNNIFTNAIEVNSFMGLVTDNQKKSRPALFRRQSYAKVESKEILRNMTIATVLIIAGLTMGTISQQKMEFSQYSTPMIEAAV</sequence>
<keyword evidence="1" id="KW-1133">Transmembrane helix</keyword>
<keyword evidence="1" id="KW-0472">Membrane</keyword>
<dbReference type="EMBL" id="UOED01000132">
    <property type="protein sequence ID" value="VAV99337.1"/>
    <property type="molecule type" value="Genomic_DNA"/>
</dbReference>
<name>A0A3B0S3H7_9ZZZZ</name>